<feature type="region of interest" description="Disordered" evidence="6">
    <location>
        <begin position="106"/>
        <end position="146"/>
    </location>
</feature>
<dbReference type="PROSITE" id="PS50103">
    <property type="entry name" value="ZF_C3H1"/>
    <property type="match status" value="2"/>
</dbReference>
<dbReference type="GO" id="GO:0010468">
    <property type="term" value="P:regulation of gene expression"/>
    <property type="evidence" value="ECO:0007669"/>
    <property type="project" value="UniProtKB-ARBA"/>
</dbReference>
<evidence type="ECO:0000256" key="4">
    <source>
        <dbReference type="ARBA" id="ARBA00022833"/>
    </source>
</evidence>
<feature type="region of interest" description="Disordered" evidence="6">
    <location>
        <begin position="174"/>
        <end position="249"/>
    </location>
</feature>
<name>A0A835YIF0_9CHLO</name>
<keyword evidence="1 5" id="KW-0479">Metal-binding</keyword>
<proteinExistence type="predicted"/>
<dbReference type="AlphaFoldDB" id="A0A835YIF0"/>
<gene>
    <name evidence="8" type="ORF">HYH03_000303</name>
</gene>
<evidence type="ECO:0000256" key="2">
    <source>
        <dbReference type="ARBA" id="ARBA00022737"/>
    </source>
</evidence>
<feature type="compositionally biased region" description="Low complexity" evidence="6">
    <location>
        <begin position="214"/>
        <end position="241"/>
    </location>
</feature>
<dbReference type="InterPro" id="IPR000571">
    <property type="entry name" value="Znf_CCCH"/>
</dbReference>
<evidence type="ECO:0000256" key="5">
    <source>
        <dbReference type="PROSITE-ProRule" id="PRU00723"/>
    </source>
</evidence>
<evidence type="ECO:0000313" key="9">
    <source>
        <dbReference type="Proteomes" id="UP000612055"/>
    </source>
</evidence>
<feature type="compositionally biased region" description="Gly residues" evidence="6">
    <location>
        <begin position="317"/>
        <end position="328"/>
    </location>
</feature>
<dbReference type="Pfam" id="PF00642">
    <property type="entry name" value="zf-CCCH"/>
    <property type="match status" value="2"/>
</dbReference>
<dbReference type="PANTHER" id="PTHR12547">
    <property type="entry name" value="CCCH ZINC FINGER/TIS11-RELATED"/>
    <property type="match status" value="1"/>
</dbReference>
<dbReference type="OrthoDB" id="544074at2759"/>
<evidence type="ECO:0000256" key="3">
    <source>
        <dbReference type="ARBA" id="ARBA00022771"/>
    </source>
</evidence>
<keyword evidence="2" id="KW-0677">Repeat</keyword>
<feature type="compositionally biased region" description="Low complexity" evidence="6">
    <location>
        <begin position="192"/>
        <end position="201"/>
    </location>
</feature>
<dbReference type="EMBL" id="JAEHOE010000001">
    <property type="protein sequence ID" value="KAG2501803.1"/>
    <property type="molecule type" value="Genomic_DNA"/>
</dbReference>
<evidence type="ECO:0000256" key="6">
    <source>
        <dbReference type="SAM" id="MobiDB-lite"/>
    </source>
</evidence>
<sequence>MFPNPFFNMGMPFPGGPGMNAMGGMPDFMAGPGMGGPGMGGPGGGSQGGPGGAHMGGPGMGHQGGGGGGGGGGGRQIVDKSRVCLKFLQTGRCDYGDACKYQHGQNDRRELGHGGPGGGGPGGPQGGRRGGRGGDEDGMRGGRGGARKTRLCEKFMALGHCPYGDKCTFAHGPEELRQFGGPPMGDGPSPQPQQAPVQPAGPMKPPPQSGGPSGDAAAVGASAPSAPGSTAAAATGPSGPTAGPPAPAKSQEVTFVDKVRALCGVLGIGNAAALASEKPLALQTAAMSLRNAAALRENPFADSVERYVAAAAQGQGQLSGGQAGGQGGPQPMALA</sequence>
<reference evidence="8" key="1">
    <citation type="journal article" date="2020" name="bioRxiv">
        <title>Comparative genomics of Chlamydomonas.</title>
        <authorList>
            <person name="Craig R.J."/>
            <person name="Hasan A.R."/>
            <person name="Ness R.W."/>
            <person name="Keightley P.D."/>
        </authorList>
    </citation>
    <scope>NUCLEOTIDE SEQUENCE</scope>
    <source>
        <strain evidence="8">CCAP 11/70</strain>
    </source>
</reference>
<feature type="compositionally biased region" description="Gly residues" evidence="6">
    <location>
        <begin position="113"/>
        <end position="128"/>
    </location>
</feature>
<organism evidence="8 9">
    <name type="scientific">Edaphochlamys debaryana</name>
    <dbReference type="NCBI Taxonomy" id="47281"/>
    <lineage>
        <taxon>Eukaryota</taxon>
        <taxon>Viridiplantae</taxon>
        <taxon>Chlorophyta</taxon>
        <taxon>core chlorophytes</taxon>
        <taxon>Chlorophyceae</taxon>
        <taxon>CS clade</taxon>
        <taxon>Chlamydomonadales</taxon>
        <taxon>Chlamydomonadales incertae sedis</taxon>
        <taxon>Edaphochlamys</taxon>
    </lineage>
</organism>
<feature type="region of interest" description="Disordered" evidence="6">
    <location>
        <begin position="33"/>
        <end position="74"/>
    </location>
</feature>
<feature type="zinc finger region" description="C3H1-type" evidence="5">
    <location>
        <begin position="146"/>
        <end position="174"/>
    </location>
</feature>
<dbReference type="Proteomes" id="UP000612055">
    <property type="component" value="Unassembled WGS sequence"/>
</dbReference>
<feature type="region of interest" description="Disordered" evidence="6">
    <location>
        <begin position="314"/>
        <end position="335"/>
    </location>
</feature>
<comment type="caution">
    <text evidence="8">The sequence shown here is derived from an EMBL/GenBank/DDBJ whole genome shotgun (WGS) entry which is preliminary data.</text>
</comment>
<evidence type="ECO:0000256" key="1">
    <source>
        <dbReference type="ARBA" id="ARBA00022723"/>
    </source>
</evidence>
<dbReference type="PANTHER" id="PTHR12547:SF18">
    <property type="entry name" value="PROTEIN TIS11"/>
    <property type="match status" value="1"/>
</dbReference>
<keyword evidence="3 5" id="KW-0863">Zinc-finger</keyword>
<dbReference type="FunFam" id="4.10.1000.10:FF:000003">
    <property type="entry name" value="Zinc finger CCCH domain-containing protein"/>
    <property type="match status" value="1"/>
</dbReference>
<dbReference type="GO" id="GO:0008270">
    <property type="term" value="F:zinc ion binding"/>
    <property type="evidence" value="ECO:0007669"/>
    <property type="project" value="UniProtKB-KW"/>
</dbReference>
<evidence type="ECO:0000313" key="8">
    <source>
        <dbReference type="EMBL" id="KAG2501803.1"/>
    </source>
</evidence>
<dbReference type="InterPro" id="IPR045877">
    <property type="entry name" value="ZFP36-like"/>
</dbReference>
<keyword evidence="4 5" id="KW-0862">Zinc</keyword>
<dbReference type="GO" id="GO:0051252">
    <property type="term" value="P:regulation of RNA metabolic process"/>
    <property type="evidence" value="ECO:0007669"/>
    <property type="project" value="UniProtKB-ARBA"/>
</dbReference>
<accession>A0A835YIF0</accession>
<feature type="domain" description="C3H1-type" evidence="7">
    <location>
        <begin position="79"/>
        <end position="106"/>
    </location>
</feature>
<protein>
    <recommendedName>
        <fullName evidence="7">C3H1-type domain-containing protein</fullName>
    </recommendedName>
</protein>
<dbReference type="SMART" id="SM00356">
    <property type="entry name" value="ZnF_C3H1"/>
    <property type="match status" value="2"/>
</dbReference>
<dbReference type="InterPro" id="IPR036855">
    <property type="entry name" value="Znf_CCCH_sf"/>
</dbReference>
<evidence type="ECO:0000259" key="7">
    <source>
        <dbReference type="PROSITE" id="PS50103"/>
    </source>
</evidence>
<dbReference type="Gene3D" id="4.10.1000.10">
    <property type="entry name" value="Zinc finger, CCCH-type"/>
    <property type="match status" value="2"/>
</dbReference>
<feature type="zinc finger region" description="C3H1-type" evidence="5">
    <location>
        <begin position="79"/>
        <end position="106"/>
    </location>
</feature>
<keyword evidence="9" id="KW-1185">Reference proteome</keyword>
<feature type="domain" description="C3H1-type" evidence="7">
    <location>
        <begin position="146"/>
        <end position="174"/>
    </location>
</feature>
<dbReference type="GO" id="GO:0003729">
    <property type="term" value="F:mRNA binding"/>
    <property type="evidence" value="ECO:0007669"/>
    <property type="project" value="InterPro"/>
</dbReference>
<dbReference type="SUPFAM" id="SSF90229">
    <property type="entry name" value="CCCH zinc finger"/>
    <property type="match status" value="2"/>
</dbReference>